<reference evidence="2" key="2">
    <citation type="submission" date="2021-05" db="EMBL/GenBank/DDBJ databases">
        <authorList>
            <person name="Pain A."/>
        </authorList>
    </citation>
    <scope>NUCLEOTIDE SEQUENCE</scope>
    <source>
        <strain evidence="2">1802A</strain>
    </source>
</reference>
<dbReference type="GO" id="GO:0000175">
    <property type="term" value="F:3'-5'-RNA exonuclease activity"/>
    <property type="evidence" value="ECO:0007669"/>
    <property type="project" value="TreeGrafter"/>
</dbReference>
<name>A0AAD9GKM7_BABDI</name>
<dbReference type="PANTHER" id="PTHR12121:SF34">
    <property type="entry name" value="PROTEIN ANGEL"/>
    <property type="match status" value="1"/>
</dbReference>
<keyword evidence="2" id="KW-0255">Endonuclease</keyword>
<feature type="domain" description="Endonuclease/exonuclease/phosphatase" evidence="1">
    <location>
        <begin position="218"/>
        <end position="610"/>
    </location>
</feature>
<evidence type="ECO:0000313" key="2">
    <source>
        <dbReference type="EMBL" id="KAK1940277.1"/>
    </source>
</evidence>
<dbReference type="SUPFAM" id="SSF56219">
    <property type="entry name" value="DNase I-like"/>
    <property type="match status" value="1"/>
</dbReference>
<sequence>MRGSFSSGSLKNGISGSHPNGHISSLFKREWVRVCNSILIDRINAMSGDVLSATLGVAGSGAAMKGMTNVECVRRDSCISMDDNEPHQCRELTQFAQSSSNGMTAEPPSVSPAEEASAALNALDVSSISAMTLDAEAFGSLHSEMDALHVGTPSGRYKDHADSYSESLIERHWSPNLKQRELYKLEGRFRFKPFKVMSFNSLARSLVDNKYVHNNREVMSWNSRKFAILDVISQAKADVVCLQEIDQTEYESFFLSEFQRLGYGSVYKKKKSPKLDGVCILYQEDRFDVLFHKEVELSVNDADYDRLQVAIIMALLDKSTQGEGDLERPVKDIYIVANTHLLFNKNRGDVKFAQLCAILSAIKDVENSCIHHLGSDASDHPKPAIIMCGDFNFTPQSLLYHFLSNGYVVLRNCNAKLISGQYLMYDRLYKTEQAAYSKSGITIGDFEGNYISEIYGTGGNGDWVEPLCKTPCVELFTRMPDWIRRDSKMHDVIPHYLGVLNDCGRGEGSAEGSTPIRKVENTLEELSSNTNDLLFCPFNFRSAYSIVNPGSQCSNEPAFTAFHGWQRGCVDYIWYAKDELDVESIYELPDYGDVKARGNLPNKGWPSSDHFSLTCRFVRRAC</sequence>
<dbReference type="Proteomes" id="UP001195914">
    <property type="component" value="Unassembled WGS sequence"/>
</dbReference>
<dbReference type="GO" id="GO:0004519">
    <property type="term" value="F:endonuclease activity"/>
    <property type="evidence" value="ECO:0007669"/>
    <property type="project" value="UniProtKB-KW"/>
</dbReference>
<gene>
    <name evidence="2" type="ORF">X943_001311</name>
</gene>
<dbReference type="EMBL" id="JAHBMH010000003">
    <property type="protein sequence ID" value="KAK1940277.1"/>
    <property type="molecule type" value="Genomic_DNA"/>
</dbReference>
<dbReference type="AlphaFoldDB" id="A0AAD9GKM7"/>
<dbReference type="InterPro" id="IPR036691">
    <property type="entry name" value="Endo/exonu/phosph_ase_sf"/>
</dbReference>
<keyword evidence="2" id="KW-0540">Nuclease</keyword>
<accession>A0AAD9GKM7</accession>
<evidence type="ECO:0000259" key="1">
    <source>
        <dbReference type="Pfam" id="PF03372"/>
    </source>
</evidence>
<keyword evidence="2" id="KW-0378">Hydrolase</keyword>
<dbReference type="InterPro" id="IPR050410">
    <property type="entry name" value="CCR4/nocturin_mRNA_transcr"/>
</dbReference>
<dbReference type="InterPro" id="IPR005135">
    <property type="entry name" value="Endo/exonuclease/phosphatase"/>
</dbReference>
<reference evidence="2" key="1">
    <citation type="journal article" date="2014" name="Nucleic Acids Res.">
        <title>The evolutionary dynamics of variant antigen genes in Babesia reveal a history of genomic innovation underlying host-parasite interaction.</title>
        <authorList>
            <person name="Jackson A.P."/>
            <person name="Otto T.D."/>
            <person name="Darby A."/>
            <person name="Ramaprasad A."/>
            <person name="Xia D."/>
            <person name="Echaide I.E."/>
            <person name="Farber M."/>
            <person name="Gahlot S."/>
            <person name="Gamble J."/>
            <person name="Gupta D."/>
            <person name="Gupta Y."/>
            <person name="Jackson L."/>
            <person name="Malandrin L."/>
            <person name="Malas T.B."/>
            <person name="Moussa E."/>
            <person name="Nair M."/>
            <person name="Reid A.J."/>
            <person name="Sanders M."/>
            <person name="Sharma J."/>
            <person name="Tracey A."/>
            <person name="Quail M.A."/>
            <person name="Weir W."/>
            <person name="Wastling J.M."/>
            <person name="Hall N."/>
            <person name="Willadsen P."/>
            <person name="Lingelbach K."/>
            <person name="Shiels B."/>
            <person name="Tait A."/>
            <person name="Berriman M."/>
            <person name="Allred D.R."/>
            <person name="Pain A."/>
        </authorList>
    </citation>
    <scope>NUCLEOTIDE SEQUENCE</scope>
    <source>
        <strain evidence="2">1802A</strain>
    </source>
</reference>
<proteinExistence type="predicted"/>
<organism evidence="2 3">
    <name type="scientific">Babesia divergens</name>
    <dbReference type="NCBI Taxonomy" id="32595"/>
    <lineage>
        <taxon>Eukaryota</taxon>
        <taxon>Sar</taxon>
        <taxon>Alveolata</taxon>
        <taxon>Apicomplexa</taxon>
        <taxon>Aconoidasida</taxon>
        <taxon>Piroplasmida</taxon>
        <taxon>Babesiidae</taxon>
        <taxon>Babesia</taxon>
    </lineage>
</organism>
<dbReference type="Gene3D" id="3.60.10.10">
    <property type="entry name" value="Endonuclease/exonuclease/phosphatase"/>
    <property type="match status" value="1"/>
</dbReference>
<evidence type="ECO:0000313" key="3">
    <source>
        <dbReference type="Proteomes" id="UP001195914"/>
    </source>
</evidence>
<protein>
    <submittedName>
        <fullName evidence="2">Endonuclease/exonuclease/phosphatase family domain containing protein</fullName>
    </submittedName>
</protein>
<dbReference type="PANTHER" id="PTHR12121">
    <property type="entry name" value="CARBON CATABOLITE REPRESSOR PROTEIN 4"/>
    <property type="match status" value="1"/>
</dbReference>
<keyword evidence="3" id="KW-1185">Reference proteome</keyword>
<comment type="caution">
    <text evidence="2">The sequence shown here is derived from an EMBL/GenBank/DDBJ whole genome shotgun (WGS) entry which is preliminary data.</text>
</comment>
<dbReference type="Pfam" id="PF03372">
    <property type="entry name" value="Exo_endo_phos"/>
    <property type="match status" value="1"/>
</dbReference>